<feature type="compositionally biased region" description="Basic and acidic residues" evidence="1">
    <location>
        <begin position="51"/>
        <end position="61"/>
    </location>
</feature>
<evidence type="ECO:0008006" key="4">
    <source>
        <dbReference type="Google" id="ProtNLM"/>
    </source>
</evidence>
<comment type="caution">
    <text evidence="2">The sequence shown here is derived from an EMBL/GenBank/DDBJ whole genome shotgun (WGS) entry which is preliminary data.</text>
</comment>
<name>A0A5D0RLC5_9RHOB</name>
<dbReference type="PROSITE" id="PS51257">
    <property type="entry name" value="PROKAR_LIPOPROTEIN"/>
    <property type="match status" value="1"/>
</dbReference>
<protein>
    <recommendedName>
        <fullName evidence="4">Transferrin-binding protein B C-lobe/N-lobe beta barrel domain-containing protein</fullName>
    </recommendedName>
</protein>
<gene>
    <name evidence="2" type="ORF">FVF75_06920</name>
</gene>
<feature type="compositionally biased region" description="Low complexity" evidence="1">
    <location>
        <begin position="29"/>
        <end position="41"/>
    </location>
</feature>
<sequence>MIRQTATLLAALSLAACLDGKNPLVDTGPAPDDPNALDLPPGTERPTSRTTIERHEGKEDGTGNGYAESITYDPVNDTFTVDNLAFDGGNTYSRDTLVPNLGAFRVYENDGVYFDDVTGNPILQFMHRAIIDEGASGKTHVAIVRTGAYVGYGFGGFLYSRDGGVDIPATGQAIFAGDYSGIRDFNGKGGLEYVTGNATAQIDFEDFNDGDGVLFMIRNRKVFNAAGVDITASLSPDMVADLTNKVGPQMANEAGEISLRLIAHDGAGTVFGDAGVFYGLLAGQGADMELVGVVVVGGTDSRDGFEYRETGGVILER</sequence>
<dbReference type="RefSeq" id="WP_148377203.1">
    <property type="nucleotide sequence ID" value="NZ_VSIY01000004.1"/>
</dbReference>
<dbReference type="EMBL" id="VSIY01000004">
    <property type="protein sequence ID" value="TYB82440.1"/>
    <property type="molecule type" value="Genomic_DNA"/>
</dbReference>
<dbReference type="AlphaFoldDB" id="A0A5D0RLC5"/>
<evidence type="ECO:0000313" key="2">
    <source>
        <dbReference type="EMBL" id="TYB82440.1"/>
    </source>
</evidence>
<keyword evidence="3" id="KW-1185">Reference proteome</keyword>
<reference evidence="2 3" key="1">
    <citation type="submission" date="2019-08" db="EMBL/GenBank/DDBJ databases">
        <title>Identification of a novel species of the genus Boseongicola.</title>
        <authorList>
            <person name="Zhang X.-Q."/>
        </authorList>
    </citation>
    <scope>NUCLEOTIDE SEQUENCE [LARGE SCALE GENOMIC DNA]</scope>
    <source>
        <strain evidence="2 3">HY14</strain>
    </source>
</reference>
<feature type="region of interest" description="Disordered" evidence="1">
    <location>
        <begin position="25"/>
        <end position="66"/>
    </location>
</feature>
<organism evidence="2 3">
    <name type="scientific">Maritimibacter fusiformis</name>
    <dbReference type="NCBI Taxonomy" id="2603819"/>
    <lineage>
        <taxon>Bacteria</taxon>
        <taxon>Pseudomonadati</taxon>
        <taxon>Pseudomonadota</taxon>
        <taxon>Alphaproteobacteria</taxon>
        <taxon>Rhodobacterales</taxon>
        <taxon>Roseobacteraceae</taxon>
        <taxon>Maritimibacter</taxon>
    </lineage>
</organism>
<dbReference type="Proteomes" id="UP000322080">
    <property type="component" value="Unassembled WGS sequence"/>
</dbReference>
<accession>A0A5D0RLC5</accession>
<proteinExistence type="predicted"/>
<evidence type="ECO:0000256" key="1">
    <source>
        <dbReference type="SAM" id="MobiDB-lite"/>
    </source>
</evidence>
<evidence type="ECO:0000313" key="3">
    <source>
        <dbReference type="Proteomes" id="UP000322080"/>
    </source>
</evidence>